<gene>
    <name evidence="1" type="ORF">T4D_10724</name>
</gene>
<proteinExistence type="predicted"/>
<comment type="caution">
    <text evidence="1">The sequence shown here is derived from an EMBL/GenBank/DDBJ whole genome shotgun (WGS) entry which is preliminary data.</text>
</comment>
<accession>A0A0V1FTV6</accession>
<dbReference type="AlphaFoldDB" id="A0A0V1FTV6"/>
<organism evidence="1 2">
    <name type="scientific">Trichinella pseudospiralis</name>
    <name type="common">Parasitic roundworm</name>
    <dbReference type="NCBI Taxonomy" id="6337"/>
    <lineage>
        <taxon>Eukaryota</taxon>
        <taxon>Metazoa</taxon>
        <taxon>Ecdysozoa</taxon>
        <taxon>Nematoda</taxon>
        <taxon>Enoplea</taxon>
        <taxon>Dorylaimia</taxon>
        <taxon>Trichinellida</taxon>
        <taxon>Trichinellidae</taxon>
        <taxon>Trichinella</taxon>
    </lineage>
</organism>
<protein>
    <submittedName>
        <fullName evidence="1">Uncharacterized protein</fullName>
    </submittedName>
</protein>
<reference evidence="1 2" key="1">
    <citation type="submission" date="2015-01" db="EMBL/GenBank/DDBJ databases">
        <title>Evolution of Trichinella species and genotypes.</title>
        <authorList>
            <person name="Korhonen P.K."/>
            <person name="Edoardo P."/>
            <person name="Giuseppe L.R."/>
            <person name="Gasser R.B."/>
        </authorList>
    </citation>
    <scope>NUCLEOTIDE SEQUENCE [LARGE SCALE GENOMIC DNA]</scope>
    <source>
        <strain evidence="1">ISS470</strain>
    </source>
</reference>
<name>A0A0V1FTV6_TRIPS</name>
<dbReference type="EMBL" id="JYDT01000031">
    <property type="protein sequence ID" value="KRY89451.1"/>
    <property type="molecule type" value="Genomic_DNA"/>
</dbReference>
<sequence length="71" mass="8209">MHGCTAVRTVSVFALLDYNYETILNLMKIPIIATKHLNDEIFICSSFLNGKCWLEIGNLKNDRQFEEEKKS</sequence>
<keyword evidence="2" id="KW-1185">Reference proteome</keyword>
<dbReference type="Proteomes" id="UP000054995">
    <property type="component" value="Unassembled WGS sequence"/>
</dbReference>
<evidence type="ECO:0000313" key="2">
    <source>
        <dbReference type="Proteomes" id="UP000054995"/>
    </source>
</evidence>
<evidence type="ECO:0000313" key="1">
    <source>
        <dbReference type="EMBL" id="KRY89451.1"/>
    </source>
</evidence>